<dbReference type="GO" id="GO:0006412">
    <property type="term" value="P:translation"/>
    <property type="evidence" value="ECO:0007669"/>
    <property type="project" value="InterPro"/>
</dbReference>
<evidence type="ECO:0000259" key="7">
    <source>
        <dbReference type="PROSITE" id="PS00651"/>
    </source>
</evidence>
<evidence type="ECO:0000256" key="6">
    <source>
        <dbReference type="SAM" id="MobiDB-lite"/>
    </source>
</evidence>
<keyword evidence="4 8" id="KW-0689">Ribosomal protein</keyword>
<dbReference type="SUPFAM" id="SSF55653">
    <property type="entry name" value="Ribosomal protein L9 C-domain"/>
    <property type="match status" value="1"/>
</dbReference>
<keyword evidence="2" id="KW-0699">rRNA-binding</keyword>
<evidence type="ECO:0000256" key="1">
    <source>
        <dbReference type="ARBA" id="ARBA00010605"/>
    </source>
</evidence>
<protein>
    <submittedName>
        <fullName evidence="8">50S ribosomal protein L9</fullName>
    </submittedName>
</protein>
<organism evidence="8">
    <name type="scientific">bioreactor metagenome</name>
    <dbReference type="NCBI Taxonomy" id="1076179"/>
    <lineage>
        <taxon>unclassified sequences</taxon>
        <taxon>metagenomes</taxon>
        <taxon>ecological metagenomes</taxon>
    </lineage>
</organism>
<dbReference type="InterPro" id="IPR036935">
    <property type="entry name" value="Ribosomal_bL9_N_sf"/>
</dbReference>
<dbReference type="Pfam" id="PF01281">
    <property type="entry name" value="Ribosomal_L9_N"/>
    <property type="match status" value="1"/>
</dbReference>
<dbReference type="GO" id="GO:1990904">
    <property type="term" value="C:ribonucleoprotein complex"/>
    <property type="evidence" value="ECO:0007669"/>
    <property type="project" value="UniProtKB-KW"/>
</dbReference>
<sequence>MKVILNQDVPNLGEIGDVKEVAPGYARNFLLPRDLAIVYNARSVQLFEHRKNEILAIKEEKRKASASLKDRIEAEELSITMPAGANGKLYGAVTNAAVADELLKKGLEIDRKKIEIPGRSIKSVGSYKIDIHLYEKEEAVLKLLVLGQEVKAEKADEGEQPKKQRQRKPRTESAEPVTDEEQAAAFEAAVNAGRLN</sequence>
<dbReference type="SUPFAM" id="SSF55658">
    <property type="entry name" value="L9 N-domain-like"/>
    <property type="match status" value="1"/>
</dbReference>
<dbReference type="AlphaFoldDB" id="A0A644THH4"/>
<dbReference type="NCBIfam" id="TIGR00158">
    <property type="entry name" value="L9"/>
    <property type="match status" value="1"/>
</dbReference>
<reference evidence="8" key="1">
    <citation type="submission" date="2019-08" db="EMBL/GenBank/DDBJ databases">
        <authorList>
            <person name="Kucharzyk K."/>
            <person name="Murdoch R.W."/>
            <person name="Higgins S."/>
            <person name="Loffler F."/>
        </authorList>
    </citation>
    <scope>NUCLEOTIDE SEQUENCE</scope>
</reference>
<dbReference type="GO" id="GO:0019843">
    <property type="term" value="F:rRNA binding"/>
    <property type="evidence" value="ECO:0007669"/>
    <property type="project" value="UniProtKB-KW"/>
</dbReference>
<dbReference type="HAMAP" id="MF_00503">
    <property type="entry name" value="Ribosomal_bL9"/>
    <property type="match status" value="1"/>
</dbReference>
<dbReference type="InterPro" id="IPR020069">
    <property type="entry name" value="Ribosomal_bL9_C"/>
</dbReference>
<evidence type="ECO:0000256" key="3">
    <source>
        <dbReference type="ARBA" id="ARBA00022884"/>
    </source>
</evidence>
<dbReference type="InterPro" id="IPR000244">
    <property type="entry name" value="Ribosomal_bL9"/>
</dbReference>
<dbReference type="EMBL" id="VSSQ01000032">
    <property type="protein sequence ID" value="MPL66448.1"/>
    <property type="molecule type" value="Genomic_DNA"/>
</dbReference>
<accession>A0A644THH4</accession>
<evidence type="ECO:0000256" key="2">
    <source>
        <dbReference type="ARBA" id="ARBA00022730"/>
    </source>
</evidence>
<keyword evidence="3" id="KW-0694">RNA-binding</keyword>
<name>A0A644THH4_9ZZZZ</name>
<dbReference type="PANTHER" id="PTHR21368">
    <property type="entry name" value="50S RIBOSOMAL PROTEIN L9"/>
    <property type="match status" value="1"/>
</dbReference>
<keyword evidence="5" id="KW-0687">Ribonucleoprotein</keyword>
<dbReference type="InterPro" id="IPR009027">
    <property type="entry name" value="Ribosomal_bL9/RNase_H1_N"/>
</dbReference>
<dbReference type="Gene3D" id="3.40.5.10">
    <property type="entry name" value="Ribosomal protein L9, N-terminal domain"/>
    <property type="match status" value="1"/>
</dbReference>
<dbReference type="Pfam" id="PF03948">
    <property type="entry name" value="Ribosomal_L9_C"/>
    <property type="match status" value="1"/>
</dbReference>
<comment type="caution">
    <text evidence="8">The sequence shown here is derived from an EMBL/GenBank/DDBJ whole genome shotgun (WGS) entry which is preliminary data.</text>
</comment>
<dbReference type="InterPro" id="IPR020594">
    <property type="entry name" value="Ribosomal_bL9_bac/chp"/>
</dbReference>
<gene>
    <name evidence="8" type="primary">rplI_5</name>
    <name evidence="8" type="ORF">SDC9_12123</name>
</gene>
<dbReference type="GO" id="GO:0005840">
    <property type="term" value="C:ribosome"/>
    <property type="evidence" value="ECO:0007669"/>
    <property type="project" value="UniProtKB-KW"/>
</dbReference>
<evidence type="ECO:0000256" key="5">
    <source>
        <dbReference type="ARBA" id="ARBA00023274"/>
    </source>
</evidence>
<dbReference type="InterPro" id="IPR036791">
    <property type="entry name" value="Ribosomal_bL9_C_sf"/>
</dbReference>
<dbReference type="GO" id="GO:0003735">
    <property type="term" value="F:structural constituent of ribosome"/>
    <property type="evidence" value="ECO:0007669"/>
    <property type="project" value="InterPro"/>
</dbReference>
<evidence type="ECO:0000256" key="4">
    <source>
        <dbReference type="ARBA" id="ARBA00022980"/>
    </source>
</evidence>
<evidence type="ECO:0000313" key="8">
    <source>
        <dbReference type="EMBL" id="MPL66448.1"/>
    </source>
</evidence>
<feature type="compositionally biased region" description="Basic and acidic residues" evidence="6">
    <location>
        <begin position="152"/>
        <end position="162"/>
    </location>
</feature>
<dbReference type="Gene3D" id="3.10.430.100">
    <property type="entry name" value="Ribosomal protein L9, C-terminal domain"/>
    <property type="match status" value="1"/>
</dbReference>
<feature type="region of interest" description="Disordered" evidence="6">
    <location>
        <begin position="152"/>
        <end position="182"/>
    </location>
</feature>
<feature type="domain" description="Ribosomal protein L9" evidence="7">
    <location>
        <begin position="13"/>
        <end position="40"/>
    </location>
</feature>
<dbReference type="PROSITE" id="PS00651">
    <property type="entry name" value="RIBOSOMAL_L9"/>
    <property type="match status" value="1"/>
</dbReference>
<dbReference type="InterPro" id="IPR020070">
    <property type="entry name" value="Ribosomal_bL9_N"/>
</dbReference>
<comment type="similarity">
    <text evidence="1">Belongs to the bacterial ribosomal protein bL9 family.</text>
</comment>
<proteinExistence type="inferred from homology"/>